<dbReference type="Proteomes" id="UP000015664">
    <property type="component" value="Unassembled WGS sequence"/>
</dbReference>
<protein>
    <recommendedName>
        <fullName evidence="1">Antitoxin SocA-like Panacea domain-containing protein</fullName>
    </recommendedName>
</protein>
<dbReference type="InterPro" id="IPR025272">
    <property type="entry name" value="SocA_Panacea"/>
</dbReference>
<name>T0VH01_LACLC</name>
<reference evidence="2 3" key="1">
    <citation type="journal article" date="2013" name="ISME J.">
        <title>Multifactorial diversity sustains microbial community stability.</title>
        <authorList>
            <person name="Erkus O."/>
            <person name="de Jager V.C."/>
            <person name="Spus M."/>
            <person name="van Alen-Boerrigter I.J."/>
            <person name="van Rijswijck I.M."/>
            <person name="Hazelwood L."/>
            <person name="Janssen P.W."/>
            <person name="van Hijum S.A."/>
            <person name="Kleerebezem M."/>
            <person name="Smid E.J."/>
        </authorList>
    </citation>
    <scope>NUCLEOTIDE SEQUENCE [LARGE SCALE GENOMIC DNA]</scope>
    <source>
        <strain evidence="2 3">TIFN3</strain>
    </source>
</reference>
<dbReference type="Pfam" id="PF13274">
    <property type="entry name" value="SocA_Panacea"/>
    <property type="match status" value="1"/>
</dbReference>
<proteinExistence type="predicted"/>
<dbReference type="EMBL" id="ATBE01000183">
    <property type="protein sequence ID" value="EQC95281.1"/>
    <property type="molecule type" value="Genomic_DNA"/>
</dbReference>
<evidence type="ECO:0000313" key="3">
    <source>
        <dbReference type="Proteomes" id="UP000015664"/>
    </source>
</evidence>
<evidence type="ECO:0000259" key="1">
    <source>
        <dbReference type="Pfam" id="PF13274"/>
    </source>
</evidence>
<comment type="caution">
    <text evidence="2">The sequence shown here is derived from an EMBL/GenBank/DDBJ whole genome shotgun (WGS) entry which is preliminary data.</text>
</comment>
<evidence type="ECO:0000313" key="2">
    <source>
        <dbReference type="EMBL" id="EQC95281.1"/>
    </source>
</evidence>
<accession>T0VH01</accession>
<sequence>MKDTRSKLFWDGFEVWQYGPVIPSVYAAFQQYRSNAIRSYHLNAAGKYNIVSFQNPDFKRNFERVWEKYRDLDGIFLSQLTHQKNTAWSKANERQRSVLNDNDIYSEEEYVIGK</sequence>
<gene>
    <name evidence="2" type="ORF">LLT3_11455</name>
</gene>
<dbReference type="AlphaFoldDB" id="T0VH01"/>
<feature type="domain" description="Antitoxin SocA-like Panacea" evidence="1">
    <location>
        <begin position="2"/>
        <end position="88"/>
    </location>
</feature>
<organism evidence="2 3">
    <name type="scientific">Lactococcus cremoris subsp. cremoris TIFN3</name>
    <dbReference type="NCBI Taxonomy" id="1234873"/>
    <lineage>
        <taxon>Bacteria</taxon>
        <taxon>Bacillati</taxon>
        <taxon>Bacillota</taxon>
        <taxon>Bacilli</taxon>
        <taxon>Lactobacillales</taxon>
        <taxon>Streptococcaceae</taxon>
        <taxon>Lactococcus</taxon>
        <taxon>Lactococcus cremoris subsp. cremoris</taxon>
    </lineage>
</organism>